<comment type="function">
    <text evidence="8">Ferredoxins are iron-sulfur proteins that transfer electrons in a wide variety of metabolic reactions.</text>
</comment>
<dbReference type="Pfam" id="PF13459">
    <property type="entry name" value="Fer4_15"/>
    <property type="match status" value="1"/>
</dbReference>
<reference evidence="11" key="1">
    <citation type="submission" date="2016-11" db="EMBL/GenBank/DDBJ databases">
        <authorList>
            <person name="Varghese N."/>
            <person name="Submissions S."/>
        </authorList>
    </citation>
    <scope>NUCLEOTIDE SEQUENCE [LARGE SCALE GENOMIC DNA]</scope>
    <source>
        <strain evidence="11">DSM 44671</strain>
    </source>
</reference>
<comment type="cofactor">
    <cofactor evidence="1">
        <name>[3Fe-4S] cluster</name>
        <dbReference type="ChEBI" id="CHEBI:21137"/>
    </cofactor>
</comment>
<dbReference type="GO" id="GO:0051538">
    <property type="term" value="F:3 iron, 4 sulfur cluster binding"/>
    <property type="evidence" value="ECO:0007669"/>
    <property type="project" value="UniProtKB-KW"/>
</dbReference>
<dbReference type="OrthoDB" id="3215002at2"/>
<gene>
    <name evidence="10" type="ORF">SAMN04489730_4509</name>
</gene>
<dbReference type="InterPro" id="IPR051269">
    <property type="entry name" value="Fe-S_cluster_ET"/>
</dbReference>
<evidence type="ECO:0000256" key="6">
    <source>
        <dbReference type="ARBA" id="ARBA00023014"/>
    </source>
</evidence>
<dbReference type="PRINTS" id="PR00352">
    <property type="entry name" value="3FE4SFRDOXIN"/>
</dbReference>
<sequence>MKILVDRKRCEGHGLCEDAAPDLFEIDDGGELVLLFDGTVPDGRDRQAADAVRICPVSALKAE</sequence>
<dbReference type="InterPro" id="IPR017896">
    <property type="entry name" value="4Fe4S_Fe-S-bd"/>
</dbReference>
<keyword evidence="2 8" id="KW-0813">Transport</keyword>
<dbReference type="Gene3D" id="3.30.70.20">
    <property type="match status" value="1"/>
</dbReference>
<dbReference type="PROSITE" id="PS51379">
    <property type="entry name" value="4FE4S_FER_2"/>
    <property type="match status" value="1"/>
</dbReference>
<dbReference type="RefSeq" id="WP_072478124.1">
    <property type="nucleotide sequence ID" value="NZ_FPJG01000006.1"/>
</dbReference>
<feature type="domain" description="4Fe-4S ferredoxin-type" evidence="9">
    <location>
        <begin position="1"/>
        <end position="29"/>
    </location>
</feature>
<proteinExistence type="predicted"/>
<organism evidence="10 11">
    <name type="scientific">Amycolatopsis australiensis</name>
    <dbReference type="NCBI Taxonomy" id="546364"/>
    <lineage>
        <taxon>Bacteria</taxon>
        <taxon>Bacillati</taxon>
        <taxon>Actinomycetota</taxon>
        <taxon>Actinomycetes</taxon>
        <taxon>Pseudonocardiales</taxon>
        <taxon>Pseudonocardiaceae</taxon>
        <taxon>Amycolatopsis</taxon>
    </lineage>
</organism>
<dbReference type="AlphaFoldDB" id="A0A1K1S245"/>
<dbReference type="EMBL" id="FPJG01000006">
    <property type="protein sequence ID" value="SFW78382.1"/>
    <property type="molecule type" value="Genomic_DNA"/>
</dbReference>
<dbReference type="Proteomes" id="UP000182740">
    <property type="component" value="Unassembled WGS sequence"/>
</dbReference>
<dbReference type="STRING" id="546364.SAMN04489730_4509"/>
<dbReference type="GO" id="GO:0005506">
    <property type="term" value="F:iron ion binding"/>
    <property type="evidence" value="ECO:0007669"/>
    <property type="project" value="UniProtKB-UniRule"/>
</dbReference>
<keyword evidence="6 8" id="KW-0411">Iron-sulfur</keyword>
<evidence type="ECO:0000313" key="10">
    <source>
        <dbReference type="EMBL" id="SFW78382.1"/>
    </source>
</evidence>
<evidence type="ECO:0000256" key="2">
    <source>
        <dbReference type="ARBA" id="ARBA00022448"/>
    </source>
</evidence>
<keyword evidence="11" id="KW-1185">Reference proteome</keyword>
<keyword evidence="4 8" id="KW-0249">Electron transport</keyword>
<dbReference type="InterPro" id="IPR001080">
    <property type="entry name" value="3Fe4S_ferredoxin"/>
</dbReference>
<evidence type="ECO:0000259" key="9">
    <source>
        <dbReference type="PROSITE" id="PS51379"/>
    </source>
</evidence>
<dbReference type="GO" id="GO:0009055">
    <property type="term" value="F:electron transfer activity"/>
    <property type="evidence" value="ECO:0007669"/>
    <property type="project" value="UniProtKB-UniRule"/>
</dbReference>
<keyword evidence="7" id="KW-0003">3Fe-4S</keyword>
<evidence type="ECO:0000313" key="11">
    <source>
        <dbReference type="Proteomes" id="UP000182740"/>
    </source>
</evidence>
<protein>
    <recommendedName>
        <fullName evidence="8">Ferredoxin</fullName>
    </recommendedName>
</protein>
<keyword evidence="5 8" id="KW-0408">Iron</keyword>
<dbReference type="PANTHER" id="PTHR36923">
    <property type="entry name" value="FERREDOXIN"/>
    <property type="match status" value="1"/>
</dbReference>
<evidence type="ECO:0000256" key="3">
    <source>
        <dbReference type="ARBA" id="ARBA00022723"/>
    </source>
</evidence>
<evidence type="ECO:0000256" key="8">
    <source>
        <dbReference type="RuleBase" id="RU368020"/>
    </source>
</evidence>
<evidence type="ECO:0000256" key="4">
    <source>
        <dbReference type="ARBA" id="ARBA00022982"/>
    </source>
</evidence>
<dbReference type="SUPFAM" id="SSF54862">
    <property type="entry name" value="4Fe-4S ferredoxins"/>
    <property type="match status" value="1"/>
</dbReference>
<evidence type="ECO:0000256" key="7">
    <source>
        <dbReference type="ARBA" id="ARBA00023291"/>
    </source>
</evidence>
<evidence type="ECO:0000256" key="5">
    <source>
        <dbReference type="ARBA" id="ARBA00023004"/>
    </source>
</evidence>
<dbReference type="PANTHER" id="PTHR36923:SF3">
    <property type="entry name" value="FERREDOXIN"/>
    <property type="match status" value="1"/>
</dbReference>
<accession>A0A1K1S245</accession>
<name>A0A1K1S245_9PSEU</name>
<keyword evidence="3 8" id="KW-0479">Metal-binding</keyword>
<evidence type="ECO:0000256" key="1">
    <source>
        <dbReference type="ARBA" id="ARBA00001927"/>
    </source>
</evidence>